<evidence type="ECO:0000256" key="2">
    <source>
        <dbReference type="ARBA" id="ARBA00022448"/>
    </source>
</evidence>
<evidence type="ECO:0000313" key="11">
    <source>
        <dbReference type="EMBL" id="RDY21522.1"/>
    </source>
</evidence>
<dbReference type="SUPFAM" id="SSF52540">
    <property type="entry name" value="P-loop containing nucleoside triphosphate hydrolases"/>
    <property type="match status" value="1"/>
</dbReference>
<dbReference type="Pfam" id="PF00005">
    <property type="entry name" value="ABC_tran"/>
    <property type="match status" value="1"/>
</dbReference>
<dbReference type="EMBL" id="MBEW02000006">
    <property type="protein sequence ID" value="RDY21522.1"/>
    <property type="molecule type" value="Genomic_DNA"/>
</dbReference>
<dbReference type="GO" id="GO:0005886">
    <property type="term" value="C:plasma membrane"/>
    <property type="evidence" value="ECO:0007669"/>
    <property type="project" value="UniProtKB-SubCell"/>
</dbReference>
<dbReference type="AlphaFoldDB" id="A0A371IM03"/>
<feature type="transmembrane region" description="Helical" evidence="8">
    <location>
        <begin position="21"/>
        <end position="43"/>
    </location>
</feature>
<dbReference type="PANTHER" id="PTHR24221">
    <property type="entry name" value="ATP-BINDING CASSETTE SUB-FAMILY B"/>
    <property type="match status" value="1"/>
</dbReference>
<keyword evidence="6 8" id="KW-1133">Transmembrane helix</keyword>
<evidence type="ECO:0000313" key="12">
    <source>
        <dbReference type="Proteomes" id="UP000093352"/>
    </source>
</evidence>
<dbReference type="GO" id="GO:0005524">
    <property type="term" value="F:ATP binding"/>
    <property type="evidence" value="ECO:0007669"/>
    <property type="project" value="UniProtKB-KW"/>
</dbReference>
<dbReference type="InterPro" id="IPR017871">
    <property type="entry name" value="ABC_transporter-like_CS"/>
</dbReference>
<dbReference type="InterPro" id="IPR027417">
    <property type="entry name" value="P-loop_NTPase"/>
</dbReference>
<dbReference type="FunFam" id="3.40.50.300:FF:000287">
    <property type="entry name" value="Multidrug ABC transporter ATP-binding protein"/>
    <property type="match status" value="1"/>
</dbReference>
<reference evidence="11 12" key="1">
    <citation type="journal article" date="2016" name="Genome Announc.">
        <title>Draft Genome Sequence of Criibacterium bergeronii gen. nov., sp. nov., Strain CCRI-22567T, Isolated from a Vaginal Sample from a Woman with Bacterial Vaginosis.</title>
        <authorList>
            <person name="Maheux A.F."/>
            <person name="Berube E."/>
            <person name="Boudreau D.K."/>
            <person name="Raymond F."/>
            <person name="Corbeil J."/>
            <person name="Roy P.H."/>
            <person name="Boissinot M."/>
            <person name="Omar R.F."/>
        </authorList>
    </citation>
    <scope>NUCLEOTIDE SEQUENCE [LARGE SCALE GENOMIC DNA]</scope>
    <source>
        <strain evidence="11 12">CCRI-22567</strain>
    </source>
</reference>
<accession>A0A371IM03</accession>
<dbReference type="InterPro" id="IPR036640">
    <property type="entry name" value="ABC1_TM_sf"/>
</dbReference>
<dbReference type="InterPro" id="IPR011527">
    <property type="entry name" value="ABC1_TM_dom"/>
</dbReference>
<proteinExistence type="predicted"/>
<dbReference type="GO" id="GO:0140359">
    <property type="term" value="F:ABC-type transporter activity"/>
    <property type="evidence" value="ECO:0007669"/>
    <property type="project" value="InterPro"/>
</dbReference>
<keyword evidence="5 11" id="KW-0067">ATP-binding</keyword>
<comment type="subcellular location">
    <subcellularLocation>
        <location evidence="1">Cell membrane</location>
        <topology evidence="1">Multi-pass membrane protein</topology>
    </subcellularLocation>
</comment>
<dbReference type="PROSITE" id="PS00211">
    <property type="entry name" value="ABC_TRANSPORTER_1"/>
    <property type="match status" value="1"/>
</dbReference>
<evidence type="ECO:0000256" key="4">
    <source>
        <dbReference type="ARBA" id="ARBA00022741"/>
    </source>
</evidence>
<dbReference type="Proteomes" id="UP000093352">
    <property type="component" value="Unassembled WGS sequence"/>
</dbReference>
<evidence type="ECO:0000256" key="3">
    <source>
        <dbReference type="ARBA" id="ARBA00022692"/>
    </source>
</evidence>
<dbReference type="SMART" id="SM00382">
    <property type="entry name" value="AAA"/>
    <property type="match status" value="1"/>
</dbReference>
<dbReference type="InterPro" id="IPR003593">
    <property type="entry name" value="AAA+_ATPase"/>
</dbReference>
<evidence type="ECO:0000259" key="9">
    <source>
        <dbReference type="PROSITE" id="PS50893"/>
    </source>
</evidence>
<feature type="domain" description="ABC transmembrane type-1" evidence="10">
    <location>
        <begin position="26"/>
        <end position="307"/>
    </location>
</feature>
<evidence type="ECO:0000259" key="10">
    <source>
        <dbReference type="PROSITE" id="PS50929"/>
    </source>
</evidence>
<feature type="transmembrane region" description="Helical" evidence="8">
    <location>
        <begin position="165"/>
        <end position="185"/>
    </location>
</feature>
<keyword evidence="12" id="KW-1185">Reference proteome</keyword>
<feature type="domain" description="ABC transporter" evidence="9">
    <location>
        <begin position="341"/>
        <end position="574"/>
    </location>
</feature>
<dbReference type="GO" id="GO:0016887">
    <property type="term" value="F:ATP hydrolysis activity"/>
    <property type="evidence" value="ECO:0007669"/>
    <property type="project" value="InterPro"/>
</dbReference>
<dbReference type="InterPro" id="IPR003439">
    <property type="entry name" value="ABC_transporter-like_ATP-bd"/>
</dbReference>
<evidence type="ECO:0000256" key="8">
    <source>
        <dbReference type="SAM" id="Phobius"/>
    </source>
</evidence>
<dbReference type="PROSITE" id="PS50893">
    <property type="entry name" value="ABC_TRANSPORTER_2"/>
    <property type="match status" value="1"/>
</dbReference>
<gene>
    <name evidence="11" type="ORF">BBG48_003995</name>
</gene>
<dbReference type="PROSITE" id="PS50929">
    <property type="entry name" value="ABC_TM1F"/>
    <property type="match status" value="1"/>
</dbReference>
<evidence type="ECO:0000256" key="5">
    <source>
        <dbReference type="ARBA" id="ARBA00022840"/>
    </source>
</evidence>
<keyword evidence="4" id="KW-0547">Nucleotide-binding</keyword>
<feature type="transmembrane region" description="Helical" evidence="8">
    <location>
        <begin position="55"/>
        <end position="77"/>
    </location>
</feature>
<name>A0A371IM03_9FIRM</name>
<protein>
    <submittedName>
        <fullName evidence="11">ABC transporter ATP-binding protein</fullName>
    </submittedName>
</protein>
<keyword evidence="7 8" id="KW-0472">Membrane</keyword>
<keyword evidence="2" id="KW-0813">Transport</keyword>
<dbReference type="PANTHER" id="PTHR24221:SF654">
    <property type="entry name" value="ATP-BINDING CASSETTE SUB-FAMILY B MEMBER 6"/>
    <property type="match status" value="1"/>
</dbReference>
<dbReference type="Gene3D" id="1.20.1560.10">
    <property type="entry name" value="ABC transporter type 1, transmembrane domain"/>
    <property type="match status" value="1"/>
</dbReference>
<keyword evidence="3 8" id="KW-0812">Transmembrane</keyword>
<dbReference type="Gene3D" id="3.40.50.300">
    <property type="entry name" value="P-loop containing nucleotide triphosphate hydrolases"/>
    <property type="match status" value="1"/>
</dbReference>
<organism evidence="11 12">
    <name type="scientific">Criibacterium bergeronii</name>
    <dbReference type="NCBI Taxonomy" id="1871336"/>
    <lineage>
        <taxon>Bacteria</taxon>
        <taxon>Bacillati</taxon>
        <taxon>Bacillota</taxon>
        <taxon>Clostridia</taxon>
        <taxon>Peptostreptococcales</taxon>
        <taxon>Filifactoraceae</taxon>
        <taxon>Criibacterium</taxon>
    </lineage>
</organism>
<evidence type="ECO:0000256" key="1">
    <source>
        <dbReference type="ARBA" id="ARBA00004651"/>
    </source>
</evidence>
<comment type="caution">
    <text evidence="11">The sequence shown here is derived from an EMBL/GenBank/DDBJ whole genome shotgun (WGS) entry which is preliminary data.</text>
</comment>
<dbReference type="Pfam" id="PF00664">
    <property type="entry name" value="ABC_membrane"/>
    <property type="match status" value="1"/>
</dbReference>
<dbReference type="STRING" id="1871336.BBG48_02055"/>
<feature type="transmembrane region" description="Helical" evidence="8">
    <location>
        <begin position="245"/>
        <end position="272"/>
    </location>
</feature>
<feature type="transmembrane region" description="Helical" evidence="8">
    <location>
        <begin position="278"/>
        <end position="299"/>
    </location>
</feature>
<evidence type="ECO:0000256" key="6">
    <source>
        <dbReference type="ARBA" id="ARBA00022989"/>
    </source>
</evidence>
<dbReference type="InterPro" id="IPR039421">
    <property type="entry name" value="Type_1_exporter"/>
</dbReference>
<evidence type="ECO:0000256" key="7">
    <source>
        <dbReference type="ARBA" id="ARBA00023136"/>
    </source>
</evidence>
<dbReference type="SUPFAM" id="SSF90123">
    <property type="entry name" value="ABC transporter transmembrane region"/>
    <property type="match status" value="1"/>
</dbReference>
<sequence>MFIVKTKNVIQFRDFLKPYKKAYISSIALAVIGVFFGLVPYYIAYRLLVNIQTPFSYREVFLAAFFMLMAFILQLAMHNASTAISHKTAFRILEQMRIAITDKMLRMPMGYMQIQGAGHFHHILIDGTERLEYPLAHAIPEISSNVLIPAGIIGLLFVVDWRMALSVLVPATLTLLFYLPMYIGIMNEFANTYYAALENMNGRIIEYIRGNKEIKIFGQEKEAYTKYEESIQKYKSSTLKLYRRMYAAAAPSLVLLSSIIVSVLCVGGYLYAQAHLSGNVFLFSVLLSLGTGTSLLKFTDFMDNFYHIRNGKRLINEVLSAPELPELNEDNKGQVPSGNQIELRNVSFAYEKETVLQNISLVFQEKEKVAIVGPSGAGKTTIANLLARFWDVSEGSILIGGVDYRNLPLSSLMSRISYVTQDTFLFNLSILENIRLGNPSATDEQVIAAATQAQCAEFIDALQEGYHTIVGNDGIKLSGGQRQRIIIARAILKNAPILILDEATAYTDMENQHKIQVSLQELCREKTLIVIAHRLTTIKNCDKIVVLNGGRVAAVGSHEELLKTCAVYQKMWSIYFEEDSTQLAGKAEVEVC</sequence>